<keyword evidence="3" id="KW-0732">Signal</keyword>
<dbReference type="InterPro" id="IPR028082">
    <property type="entry name" value="Peripla_BP_I"/>
</dbReference>
<gene>
    <name evidence="5" type="ORF">ACFFK0_06645</name>
</gene>
<evidence type="ECO:0000313" key="5">
    <source>
        <dbReference type="EMBL" id="MFC0212136.1"/>
    </source>
</evidence>
<dbReference type="PANTHER" id="PTHR46847">
    <property type="entry name" value="D-ALLOSE-BINDING PERIPLASMIC PROTEIN-RELATED"/>
    <property type="match status" value="1"/>
</dbReference>
<evidence type="ECO:0000256" key="3">
    <source>
        <dbReference type="ARBA" id="ARBA00022729"/>
    </source>
</evidence>
<sequence length="349" mass="38398">MQLSKAMKPLAVLSGLVVTMCILVLSTSCEQAPMNHEAGTPTKAGHQELPQETIVRKVPVLGFSQLGSESAWRLANTSSIMESAAESDVKIMMENAEQSQDKQFEAIREFVKQKVDVIAVAPVVETGWEPVLREVEKAGIPVVIIDRYVDVSDTSLYVTHIGSDFYEEGRKAGKYLLDKFSDQREPIGIVELKGTEGSTPSIARGKGFRDVIANHSQFRIIESDHADFTTDKGKEVMKKFLHERKGQIRVLFSHNDDMTLGAIEAIEQLGLVPGKDIVIVTVDGTRRALEKLSEGKINLVVECNPLLGPNLIQAVKEIVKGNTIPKRIVTTENVFTQVTAAGEIVNRSY</sequence>
<feature type="domain" description="Periplasmic binding protein" evidence="4">
    <location>
        <begin position="71"/>
        <end position="322"/>
    </location>
</feature>
<comment type="subcellular location">
    <subcellularLocation>
        <location evidence="1">Cell envelope</location>
    </subcellularLocation>
</comment>
<dbReference type="InterPro" id="IPR025997">
    <property type="entry name" value="SBP_2_dom"/>
</dbReference>
<name>A0ABV6DHL1_9BACL</name>
<dbReference type="Proteomes" id="UP001589776">
    <property type="component" value="Unassembled WGS sequence"/>
</dbReference>
<dbReference type="Pfam" id="PF13407">
    <property type="entry name" value="Peripla_BP_4"/>
    <property type="match status" value="1"/>
</dbReference>
<dbReference type="PANTHER" id="PTHR46847:SF3">
    <property type="entry name" value="GALACTOFURANOSE-BINDING PROTEIN YTFQ"/>
    <property type="match status" value="1"/>
</dbReference>
<comment type="caution">
    <text evidence="5">The sequence shown here is derived from an EMBL/GenBank/DDBJ whole genome shotgun (WGS) entry which is preliminary data.</text>
</comment>
<dbReference type="PROSITE" id="PS51257">
    <property type="entry name" value="PROKAR_LIPOPROTEIN"/>
    <property type="match status" value="1"/>
</dbReference>
<evidence type="ECO:0000259" key="4">
    <source>
        <dbReference type="Pfam" id="PF13407"/>
    </source>
</evidence>
<evidence type="ECO:0000256" key="2">
    <source>
        <dbReference type="ARBA" id="ARBA00007639"/>
    </source>
</evidence>
<dbReference type="Gene3D" id="3.40.50.2300">
    <property type="match status" value="2"/>
</dbReference>
<dbReference type="RefSeq" id="WP_377469234.1">
    <property type="nucleotide sequence ID" value="NZ_JBHLWN010000027.1"/>
</dbReference>
<dbReference type="CDD" id="cd06309">
    <property type="entry name" value="PBP1_galactofuranose_YtfQ-like"/>
    <property type="match status" value="1"/>
</dbReference>
<keyword evidence="6" id="KW-1185">Reference proteome</keyword>
<dbReference type="SUPFAM" id="SSF53822">
    <property type="entry name" value="Periplasmic binding protein-like I"/>
    <property type="match status" value="1"/>
</dbReference>
<evidence type="ECO:0000313" key="6">
    <source>
        <dbReference type="Proteomes" id="UP001589776"/>
    </source>
</evidence>
<evidence type="ECO:0000256" key="1">
    <source>
        <dbReference type="ARBA" id="ARBA00004196"/>
    </source>
</evidence>
<comment type="similarity">
    <text evidence="2">Belongs to the bacterial solute-binding protein 2 family.</text>
</comment>
<protein>
    <submittedName>
        <fullName evidence="5">ABC transporter substrate-binding protein</fullName>
    </submittedName>
</protein>
<organism evidence="5 6">
    <name type="scientific">Paenibacillus chartarius</name>
    <dbReference type="NCBI Taxonomy" id="747481"/>
    <lineage>
        <taxon>Bacteria</taxon>
        <taxon>Bacillati</taxon>
        <taxon>Bacillota</taxon>
        <taxon>Bacilli</taxon>
        <taxon>Bacillales</taxon>
        <taxon>Paenibacillaceae</taxon>
        <taxon>Paenibacillus</taxon>
    </lineage>
</organism>
<proteinExistence type="inferred from homology"/>
<reference evidence="5 6" key="1">
    <citation type="submission" date="2024-09" db="EMBL/GenBank/DDBJ databases">
        <authorList>
            <person name="Sun Q."/>
            <person name="Mori K."/>
        </authorList>
    </citation>
    <scope>NUCLEOTIDE SEQUENCE [LARGE SCALE GENOMIC DNA]</scope>
    <source>
        <strain evidence="5 6">CCM 7759</strain>
    </source>
</reference>
<dbReference type="EMBL" id="JBHLWN010000027">
    <property type="protein sequence ID" value="MFC0212136.1"/>
    <property type="molecule type" value="Genomic_DNA"/>
</dbReference>
<accession>A0ABV6DHL1</accession>